<dbReference type="GO" id="GO:0008170">
    <property type="term" value="F:N-methyltransferase activity"/>
    <property type="evidence" value="ECO:0007669"/>
    <property type="project" value="InterPro"/>
</dbReference>
<evidence type="ECO:0000256" key="3">
    <source>
        <dbReference type="ARBA" id="ARBA00022679"/>
    </source>
</evidence>
<evidence type="ECO:0000256" key="5">
    <source>
        <dbReference type="ARBA" id="ARBA00022747"/>
    </source>
</evidence>
<sequence length="524" mass="60050">MAVEAKIIDHIRTVLEAFGTTYLTENGALKKNKLINDLDKYNKELMMALLADEFIRKTYTEKIADVEVFKVNQFVEMLEYKSYWEDSYTKYSNKIGLTAGGKFIDEATDVVLDFPYKDTVLKAGMTKEDLDKTDDADEPFLNEVLAKAEIDELLEPKVLVNAKRYDVNGVADATSINDTDNLIIKGNNLLALHSLKERYAGKVKLIYLDPPYNTGNDSFQYNDRFNHATWLTFMKNRIELAQELLSNDGHIIIQTDDNEQAYLKVLMDSIFGQNNYVNTISVLFKNIAGASGGGEDKRLKKNIEYLTIYAKNYEYSRPFNDVYDLKEVSKLVKEMRENGVSWKYTSVLTNPGIPEYIGSTVDGAGNEIKLFKRNNFEIKSISKLMKENNLTEEEAYSKYGNQAFQTAMPQSSIRPTVMEKYNEIESNPNELMSIKYVPRTGRNKGKVYEQFYKGPKFRLFAWLKDVSIEKNGHLFKAEKQGTFWNFVGSTKNVNKEGKVAFPNGKKPEELLSRIIKMTTDKDMK</sequence>
<dbReference type="InterPro" id="IPR002052">
    <property type="entry name" value="DNA_methylase_N6_adenine_CS"/>
</dbReference>
<dbReference type="InterPro" id="IPR002295">
    <property type="entry name" value="N4/N6-MTase_EcoPI_Mod-like"/>
</dbReference>
<dbReference type="RefSeq" id="WP_180848319.1">
    <property type="nucleotide sequence ID" value="NZ_CP047418.1"/>
</dbReference>
<comment type="similarity">
    <text evidence="1">Belongs to the N(4)/N(6)-methyltransferase family.</text>
</comment>
<name>A0A7H9ELD4_9LACO</name>
<dbReference type="GO" id="GO:0009307">
    <property type="term" value="P:DNA restriction-modification system"/>
    <property type="evidence" value="ECO:0007669"/>
    <property type="project" value="UniProtKB-KW"/>
</dbReference>
<organism evidence="8 9">
    <name type="scientific">Ligilactobacillus saerimneri</name>
    <dbReference type="NCBI Taxonomy" id="228229"/>
    <lineage>
        <taxon>Bacteria</taxon>
        <taxon>Bacillati</taxon>
        <taxon>Bacillota</taxon>
        <taxon>Bacilli</taxon>
        <taxon>Lactobacillales</taxon>
        <taxon>Lactobacillaceae</taxon>
        <taxon>Ligilactobacillus</taxon>
    </lineage>
</organism>
<proteinExistence type="inferred from homology"/>
<feature type="domain" description="DNA methylase N-4/N-6" evidence="6">
    <location>
        <begin position="203"/>
        <end position="522"/>
    </location>
</feature>
<evidence type="ECO:0000259" key="6">
    <source>
        <dbReference type="Pfam" id="PF01555"/>
    </source>
</evidence>
<dbReference type="GO" id="GO:0003677">
    <property type="term" value="F:DNA binding"/>
    <property type="evidence" value="ECO:0007669"/>
    <property type="project" value="InterPro"/>
</dbReference>
<accession>A0A7H9ELD4</accession>
<dbReference type="KEGG" id="lsw:GTO87_04800"/>
<dbReference type="InterPro" id="IPR029063">
    <property type="entry name" value="SAM-dependent_MTases_sf"/>
</dbReference>
<evidence type="ECO:0000256" key="4">
    <source>
        <dbReference type="ARBA" id="ARBA00022691"/>
    </source>
</evidence>
<keyword evidence="3 8" id="KW-0808">Transferase</keyword>
<dbReference type="AlphaFoldDB" id="A0A7H9ELD4"/>
<dbReference type="Proteomes" id="UP000510886">
    <property type="component" value="Chromosome"/>
</dbReference>
<dbReference type="SUPFAM" id="SSF53335">
    <property type="entry name" value="S-adenosyl-L-methionine-dependent methyltransferases"/>
    <property type="match status" value="1"/>
</dbReference>
<evidence type="ECO:0000256" key="2">
    <source>
        <dbReference type="ARBA" id="ARBA00022603"/>
    </source>
</evidence>
<evidence type="ECO:0000259" key="7">
    <source>
        <dbReference type="Pfam" id="PF12564"/>
    </source>
</evidence>
<dbReference type="GO" id="GO:0032259">
    <property type="term" value="P:methylation"/>
    <property type="evidence" value="ECO:0007669"/>
    <property type="project" value="UniProtKB-KW"/>
</dbReference>
<keyword evidence="4" id="KW-0949">S-adenosyl-L-methionine</keyword>
<reference evidence="8 9" key="1">
    <citation type="submission" date="2020-01" db="EMBL/GenBank/DDBJ databases">
        <title>Complete and circular genome sequences of six lactobacillus isolates from horses.</title>
        <authorList>
            <person name="Hassan H.M."/>
        </authorList>
    </citation>
    <scope>NUCLEOTIDE SEQUENCE [LARGE SCALE GENOMIC DNA]</scope>
    <source>
        <strain evidence="8 9">1A</strain>
    </source>
</reference>
<keyword evidence="2 8" id="KW-0489">Methyltransferase</keyword>
<dbReference type="InterPro" id="IPR002941">
    <property type="entry name" value="DNA_methylase_N4/N6"/>
</dbReference>
<dbReference type="Pfam" id="PF12564">
    <property type="entry name" value="TypeIII_RM_meth"/>
    <property type="match status" value="1"/>
</dbReference>
<dbReference type="EMBL" id="CP047418">
    <property type="protein sequence ID" value="QLL77985.1"/>
    <property type="molecule type" value="Genomic_DNA"/>
</dbReference>
<dbReference type="PROSITE" id="PS00092">
    <property type="entry name" value="N6_MTASE"/>
    <property type="match status" value="1"/>
</dbReference>
<dbReference type="PRINTS" id="PR00506">
    <property type="entry name" value="D21N6MTFRASE"/>
</dbReference>
<dbReference type="Pfam" id="PF01555">
    <property type="entry name" value="N6_N4_Mtase"/>
    <property type="match status" value="1"/>
</dbReference>
<feature type="domain" description="Type III restriction/modification enzyme methylation subunit" evidence="7">
    <location>
        <begin position="42"/>
        <end position="97"/>
    </location>
</feature>
<evidence type="ECO:0000313" key="9">
    <source>
        <dbReference type="Proteomes" id="UP000510886"/>
    </source>
</evidence>
<protein>
    <submittedName>
        <fullName evidence="8">Site-specific DNA-methyltransferase</fullName>
    </submittedName>
</protein>
<gene>
    <name evidence="8" type="ORF">GTO87_04800</name>
</gene>
<evidence type="ECO:0000313" key="8">
    <source>
        <dbReference type="EMBL" id="QLL77985.1"/>
    </source>
</evidence>
<dbReference type="InterPro" id="IPR022221">
    <property type="entry name" value="TypeIII_RM_meth"/>
</dbReference>
<evidence type="ECO:0000256" key="1">
    <source>
        <dbReference type="ARBA" id="ARBA00006594"/>
    </source>
</evidence>
<dbReference type="REBASE" id="441169">
    <property type="entry name" value="M.Lsa1AORF4780P"/>
</dbReference>
<keyword evidence="5" id="KW-0680">Restriction system</keyword>
<dbReference type="Gene3D" id="3.40.50.150">
    <property type="entry name" value="Vaccinia Virus protein VP39"/>
    <property type="match status" value="1"/>
</dbReference>